<protein>
    <recommendedName>
        <fullName evidence="2">DUF6604 domain-containing protein</fullName>
    </recommendedName>
</protein>
<dbReference type="Pfam" id="PF20253">
    <property type="entry name" value="DUF6604"/>
    <property type="match status" value="1"/>
</dbReference>
<dbReference type="Proteomes" id="UP000800038">
    <property type="component" value="Unassembled WGS sequence"/>
</dbReference>
<reference evidence="3" key="1">
    <citation type="journal article" date="2020" name="Stud. Mycol.">
        <title>101 Dothideomycetes genomes: a test case for predicting lifestyles and emergence of pathogens.</title>
        <authorList>
            <person name="Haridas S."/>
            <person name="Albert R."/>
            <person name="Binder M."/>
            <person name="Bloem J."/>
            <person name="Labutti K."/>
            <person name="Salamov A."/>
            <person name="Andreopoulos B."/>
            <person name="Baker S."/>
            <person name="Barry K."/>
            <person name="Bills G."/>
            <person name="Bluhm B."/>
            <person name="Cannon C."/>
            <person name="Castanera R."/>
            <person name="Culley D."/>
            <person name="Daum C."/>
            <person name="Ezra D."/>
            <person name="Gonzalez J."/>
            <person name="Henrissat B."/>
            <person name="Kuo A."/>
            <person name="Liang C."/>
            <person name="Lipzen A."/>
            <person name="Lutzoni F."/>
            <person name="Magnuson J."/>
            <person name="Mondo S."/>
            <person name="Nolan M."/>
            <person name="Ohm R."/>
            <person name="Pangilinan J."/>
            <person name="Park H.-J."/>
            <person name="Ramirez L."/>
            <person name="Alfaro M."/>
            <person name="Sun H."/>
            <person name="Tritt A."/>
            <person name="Yoshinaga Y."/>
            <person name="Zwiers L.-H."/>
            <person name="Turgeon B."/>
            <person name="Goodwin S."/>
            <person name="Spatafora J."/>
            <person name="Crous P."/>
            <person name="Grigoriev I."/>
        </authorList>
    </citation>
    <scope>NUCLEOTIDE SEQUENCE</scope>
    <source>
        <strain evidence="3">CBS 161.51</strain>
    </source>
</reference>
<evidence type="ECO:0000313" key="3">
    <source>
        <dbReference type="EMBL" id="KAF1940620.1"/>
    </source>
</evidence>
<dbReference type="EMBL" id="ML976060">
    <property type="protein sequence ID" value="KAF1940620.1"/>
    <property type="molecule type" value="Genomic_DNA"/>
</dbReference>
<name>A0A6A5SLR7_9PLEO</name>
<dbReference type="OrthoDB" id="3793343at2759"/>
<gene>
    <name evidence="3" type="ORF">EJ02DRAFT_423835</name>
</gene>
<evidence type="ECO:0000313" key="4">
    <source>
        <dbReference type="Proteomes" id="UP000800038"/>
    </source>
</evidence>
<proteinExistence type="predicted"/>
<dbReference type="AlphaFoldDB" id="A0A6A5SLR7"/>
<sequence>MALSFFSSNYRQYKKDTEYIAGWLAETAQKTGYNRSGDPVLPRPPPPPQQPATGVKEKSRKEARNPPAACTKGKAGIEVRTPPAASTNDSAATYRINVGDFIPMAEAMAK</sequence>
<organism evidence="3 4">
    <name type="scientific">Clathrospora elynae</name>
    <dbReference type="NCBI Taxonomy" id="706981"/>
    <lineage>
        <taxon>Eukaryota</taxon>
        <taxon>Fungi</taxon>
        <taxon>Dikarya</taxon>
        <taxon>Ascomycota</taxon>
        <taxon>Pezizomycotina</taxon>
        <taxon>Dothideomycetes</taxon>
        <taxon>Pleosporomycetidae</taxon>
        <taxon>Pleosporales</taxon>
        <taxon>Diademaceae</taxon>
        <taxon>Clathrospora</taxon>
    </lineage>
</organism>
<dbReference type="InterPro" id="IPR046539">
    <property type="entry name" value="DUF6604"/>
</dbReference>
<evidence type="ECO:0000259" key="2">
    <source>
        <dbReference type="Pfam" id="PF20253"/>
    </source>
</evidence>
<keyword evidence="4" id="KW-1185">Reference proteome</keyword>
<evidence type="ECO:0000256" key="1">
    <source>
        <dbReference type="SAM" id="MobiDB-lite"/>
    </source>
</evidence>
<accession>A0A6A5SLR7</accession>
<feature type="compositionally biased region" description="Basic and acidic residues" evidence="1">
    <location>
        <begin position="55"/>
        <end position="64"/>
    </location>
</feature>
<feature type="region of interest" description="Disordered" evidence="1">
    <location>
        <begin position="32"/>
        <end position="88"/>
    </location>
</feature>
<feature type="domain" description="DUF6604" evidence="2">
    <location>
        <begin position="11"/>
        <end position="109"/>
    </location>
</feature>
<feature type="compositionally biased region" description="Pro residues" evidence="1">
    <location>
        <begin position="41"/>
        <end position="50"/>
    </location>
</feature>